<accession>A0ABR6NJ47</accession>
<dbReference type="NCBIfam" id="TIGR01537">
    <property type="entry name" value="portal_HK97"/>
    <property type="match status" value="1"/>
</dbReference>
<reference evidence="1 2" key="1">
    <citation type="submission" date="2020-08" db="EMBL/GenBank/DDBJ databases">
        <title>Exploring microbial biodiversity for novel pathways involved in the catabolism of aromatic compounds derived from lignin.</title>
        <authorList>
            <person name="Elkins J."/>
        </authorList>
    </citation>
    <scope>NUCLEOTIDE SEQUENCE [LARGE SCALE GENOMIC DNA]</scope>
    <source>
        <strain evidence="1 2">B1D3A</strain>
    </source>
</reference>
<keyword evidence="2" id="KW-1185">Reference proteome</keyword>
<dbReference type="Pfam" id="PF04860">
    <property type="entry name" value="Phage_portal"/>
    <property type="match status" value="1"/>
</dbReference>
<gene>
    <name evidence="1" type="ORF">HNP60_003275</name>
</gene>
<dbReference type="EMBL" id="JACHKA010000001">
    <property type="protein sequence ID" value="MBB5987301.1"/>
    <property type="molecule type" value="Genomic_DNA"/>
</dbReference>
<dbReference type="InterPro" id="IPR006427">
    <property type="entry name" value="Portal_HK97"/>
</dbReference>
<organism evidence="1 2">
    <name type="scientific">Sphingobium lignivorans</name>
    <dbReference type="NCBI Taxonomy" id="2735886"/>
    <lineage>
        <taxon>Bacteria</taxon>
        <taxon>Pseudomonadati</taxon>
        <taxon>Pseudomonadota</taxon>
        <taxon>Alphaproteobacteria</taxon>
        <taxon>Sphingomonadales</taxon>
        <taxon>Sphingomonadaceae</taxon>
        <taxon>Sphingobium</taxon>
    </lineage>
</organism>
<evidence type="ECO:0000313" key="2">
    <source>
        <dbReference type="Proteomes" id="UP001138540"/>
    </source>
</evidence>
<dbReference type="InterPro" id="IPR006944">
    <property type="entry name" value="Phage/GTA_portal"/>
</dbReference>
<proteinExistence type="predicted"/>
<dbReference type="Proteomes" id="UP001138540">
    <property type="component" value="Unassembled WGS sequence"/>
</dbReference>
<dbReference type="RefSeq" id="WP_184155767.1">
    <property type="nucleotide sequence ID" value="NZ_JACHKA010000001.1"/>
</dbReference>
<comment type="caution">
    <text evidence="1">The sequence shown here is derived from an EMBL/GenBank/DDBJ whole genome shotgun (WGS) entry which is preliminary data.</text>
</comment>
<sequence length="381" mass="40089">MKWFGRKAAPAEARPPLARAWIGPGCSGSGAWPQDYAAQLKAAVTVNPVAQRALRLVSEAVGSAALSAAADHAGDARDALRLVQHRSAGQGLLETLAAHVLVHGNGYAQISHGPDGRPAGLYALRPDRITIEQDMQGWPVAYRYRAGERLLRYPGEDAAGRTAVIHVKALNPADDLLGLGCLCAAAGAVAIHNAATAWNKALLDNAARPSGALVYDPKDGSALSSDQFDRLRAELESAFQGRENAGRPMLLEGGLSWQSMSLSPADMDFVQLKAAAARDIALAFGVPPVLIGLPGDSTYSNYREANKALWRQSVLPLADKILGALAQGLGDFMPGLTLGVDINRVPALVDDRTLLWEQVGAADFLSAEEKKAMLGIEAAGA</sequence>
<name>A0ABR6NJ47_9SPHN</name>
<protein>
    <submittedName>
        <fullName evidence="1">HK97 family phage portal protein</fullName>
    </submittedName>
</protein>
<evidence type="ECO:0000313" key="1">
    <source>
        <dbReference type="EMBL" id="MBB5987301.1"/>
    </source>
</evidence>